<evidence type="ECO:0000313" key="4">
    <source>
        <dbReference type="Proteomes" id="UP000051634"/>
    </source>
</evidence>
<dbReference type="Proteomes" id="UP000051276">
    <property type="component" value="Unassembled WGS sequence"/>
</dbReference>
<evidence type="ECO:0000313" key="3">
    <source>
        <dbReference type="Proteomes" id="UP000051276"/>
    </source>
</evidence>
<evidence type="ECO:0008006" key="5">
    <source>
        <dbReference type="Google" id="ProtNLM"/>
    </source>
</evidence>
<dbReference type="SUPFAM" id="SSF51445">
    <property type="entry name" value="(Trans)glycosidases"/>
    <property type="match status" value="1"/>
</dbReference>
<dbReference type="STRING" id="54398.Ga0074115_1262"/>
<keyword evidence="4" id="KW-1185">Reference proteome</keyword>
<evidence type="ECO:0000313" key="2">
    <source>
        <dbReference type="EMBL" id="KRT57151.1"/>
    </source>
</evidence>
<dbReference type="EMBL" id="LDXT01000071">
    <property type="protein sequence ID" value="KRT55853.1"/>
    <property type="molecule type" value="Genomic_DNA"/>
</dbReference>
<reference evidence="3 4" key="1">
    <citation type="submission" date="2015-11" db="EMBL/GenBank/DDBJ databases">
        <title>The genome of Candidatus Endoriftia persephone in Ridgeia piscesae and population structure of the North Eastern Pacific vestimentiferan symbionts.</title>
        <authorList>
            <person name="Perez M."/>
            <person name="Juniper K.S."/>
        </authorList>
    </citation>
    <scope>NUCLEOTIDE SEQUENCE [LARGE SCALE GENOMIC DNA]</scope>
    <source>
        <strain evidence="2">Ind10</strain>
        <strain evidence="1">Ind11</strain>
    </source>
</reference>
<name>A0A0T5YZB6_9GAMM</name>
<comment type="caution">
    <text evidence="1">The sequence shown here is derived from an EMBL/GenBank/DDBJ whole genome shotgun (WGS) entry which is preliminary data.</text>
</comment>
<dbReference type="InterPro" id="IPR017853">
    <property type="entry name" value="GH"/>
</dbReference>
<proteinExistence type="predicted"/>
<evidence type="ECO:0000313" key="1">
    <source>
        <dbReference type="EMBL" id="KRT55853.1"/>
    </source>
</evidence>
<dbReference type="Proteomes" id="UP000051634">
    <property type="component" value="Unassembled WGS sequence"/>
</dbReference>
<dbReference type="EMBL" id="LMXI01000587">
    <property type="protein sequence ID" value="KRT57151.1"/>
    <property type="molecule type" value="Genomic_DNA"/>
</dbReference>
<gene>
    <name evidence="1" type="ORF">Ga0074115_1262</name>
    <name evidence="2" type="ORF">Ga0076813_11072</name>
</gene>
<accession>A0A0T5YZB6</accession>
<sequence length="88" mass="9986">MAQEAADWVRYSNGENDWNIRYWEIGNKIYGDWEQSWTHDGTEYMAGDAGHDGGLGFCREMKTVAPSIQVAFTGQRGLTQEDGFAPRH</sequence>
<organism evidence="1 4">
    <name type="scientific">endosymbiont of Ridgeia piscesae</name>
    <dbReference type="NCBI Taxonomy" id="54398"/>
    <lineage>
        <taxon>Bacteria</taxon>
        <taxon>Pseudomonadati</taxon>
        <taxon>Pseudomonadota</taxon>
        <taxon>Gammaproteobacteria</taxon>
        <taxon>sulfur-oxidizing symbionts</taxon>
    </lineage>
</organism>
<protein>
    <recommendedName>
        <fullName evidence="5">Alpha-L-arabinofuranosidase</fullName>
    </recommendedName>
</protein>
<dbReference type="Gene3D" id="3.20.20.80">
    <property type="entry name" value="Glycosidases"/>
    <property type="match status" value="1"/>
</dbReference>
<dbReference type="AlphaFoldDB" id="A0A0T5YZB6"/>